<feature type="transmembrane region" description="Helical" evidence="1">
    <location>
        <begin position="15"/>
        <end position="33"/>
    </location>
</feature>
<dbReference type="EMBL" id="MLJW01000477">
    <property type="protein sequence ID" value="OIQ86468.1"/>
    <property type="molecule type" value="Genomic_DNA"/>
</dbReference>
<dbReference type="AlphaFoldDB" id="A0A1J5R3B9"/>
<accession>A0A1J5R3B9</accession>
<keyword evidence="1" id="KW-1133">Transmembrane helix</keyword>
<name>A0A1J5R3B9_9ZZZZ</name>
<dbReference type="InterPro" id="IPR008621">
    <property type="entry name" value="Cbb3-typ_cyt_oxidase_comp"/>
</dbReference>
<proteinExistence type="predicted"/>
<dbReference type="Pfam" id="PF05545">
    <property type="entry name" value="FixQ"/>
    <property type="match status" value="1"/>
</dbReference>
<reference evidence="2" key="1">
    <citation type="submission" date="2016-10" db="EMBL/GenBank/DDBJ databases">
        <title>Sequence of Gallionella enrichment culture.</title>
        <authorList>
            <person name="Poehlein A."/>
            <person name="Muehling M."/>
            <person name="Daniel R."/>
        </authorList>
    </citation>
    <scope>NUCLEOTIDE SEQUENCE</scope>
</reference>
<sequence length="60" mass="7164">MESLLWFTRFENTKPLSLVIFFTVFCGILLYLYGSRSRGQRLEEYKNIPLQDEEKKEAQS</sequence>
<comment type="caution">
    <text evidence="2">The sequence shown here is derived from an EMBL/GenBank/DDBJ whole genome shotgun (WGS) entry which is preliminary data.</text>
</comment>
<organism evidence="2">
    <name type="scientific">mine drainage metagenome</name>
    <dbReference type="NCBI Taxonomy" id="410659"/>
    <lineage>
        <taxon>unclassified sequences</taxon>
        <taxon>metagenomes</taxon>
        <taxon>ecological metagenomes</taxon>
    </lineage>
</organism>
<evidence type="ECO:0000313" key="2">
    <source>
        <dbReference type="EMBL" id="OIQ86468.1"/>
    </source>
</evidence>
<evidence type="ECO:0000256" key="1">
    <source>
        <dbReference type="SAM" id="Phobius"/>
    </source>
</evidence>
<gene>
    <name evidence="2" type="ORF">GALL_316620</name>
</gene>
<keyword evidence="1" id="KW-0472">Membrane</keyword>
<protein>
    <submittedName>
        <fullName evidence="2">Cbb3-type cytochrome oxidase component FixQ</fullName>
    </submittedName>
</protein>
<keyword evidence="1" id="KW-0812">Transmembrane</keyword>